<evidence type="ECO:0000313" key="2">
    <source>
        <dbReference type="Proteomes" id="UP000230961"/>
    </source>
</evidence>
<proteinExistence type="predicted"/>
<gene>
    <name evidence="1" type="ORF">LC20_07755</name>
</gene>
<sequence length="60" mass="6798">MVRKFLLSVIKRRRPITMAINHRGIITQNTEELAIQINKCEVPSTGHSGVLTTWPVIPEC</sequence>
<dbReference type="Proteomes" id="UP000230961">
    <property type="component" value="Chromosome"/>
</dbReference>
<name>A0A7U5PGQ6_YEREN</name>
<dbReference type="EMBL" id="CP007448">
    <property type="protein sequence ID" value="ATX62854.1"/>
    <property type="molecule type" value="Genomic_DNA"/>
</dbReference>
<protein>
    <submittedName>
        <fullName evidence="1">Uncharacterized protein</fullName>
    </submittedName>
</protein>
<dbReference type="AlphaFoldDB" id="A0A7U5PGQ6"/>
<accession>A0A7U5PGQ6</accession>
<organism evidence="1 2">
    <name type="scientific">Yersinia enterocolitica LC20</name>
    <dbReference type="NCBI Taxonomy" id="1443113"/>
    <lineage>
        <taxon>Bacteria</taxon>
        <taxon>Pseudomonadati</taxon>
        <taxon>Pseudomonadota</taxon>
        <taxon>Gammaproteobacteria</taxon>
        <taxon>Enterobacterales</taxon>
        <taxon>Yersiniaceae</taxon>
        <taxon>Yersinia</taxon>
    </lineage>
</organism>
<evidence type="ECO:0000313" key="1">
    <source>
        <dbReference type="EMBL" id="ATX62854.1"/>
    </source>
</evidence>
<reference evidence="1 2" key="1">
    <citation type="submission" date="2017-11" db="EMBL/GenBank/DDBJ databases">
        <title>The complete genome sequence and comparative genome analysis of Yersinia enterocolitica strain LC20.</title>
        <authorList>
            <person name="Shi G."/>
            <person name="Su M."/>
            <person name="Liang J."/>
            <person name="Gu W."/>
            <person name="Xiao Y."/>
            <person name="Zhang Z."/>
            <person name="Qiu H."/>
            <person name="Duan R."/>
            <person name="Zhang Z."/>
            <person name="Li Y."/>
            <person name="Zhang X."/>
            <person name="Ling Y."/>
            <person name="Song L."/>
            <person name="Chen M."/>
            <person name="Zhao Y."/>
            <person name="Wu J."/>
            <person name="Jing H."/>
            <person name="Xiao J."/>
            <person name="Wang X."/>
        </authorList>
    </citation>
    <scope>NUCLEOTIDE SEQUENCE [LARGE SCALE GENOMIC DNA]</scope>
    <source>
        <strain evidence="1 2">LC20</strain>
    </source>
</reference>
<dbReference type="KEGG" id="yel:LC20_07755"/>